<dbReference type="PROSITE" id="PS51005">
    <property type="entry name" value="NAC"/>
    <property type="match status" value="1"/>
</dbReference>
<dbReference type="SUPFAM" id="SSF101941">
    <property type="entry name" value="NAC domain"/>
    <property type="match status" value="1"/>
</dbReference>
<keyword evidence="4" id="KW-0539">Nucleus</keyword>
<dbReference type="GeneID" id="110780402"/>
<dbReference type="KEGG" id="soe:110780402"/>
<dbReference type="GO" id="GO:0006355">
    <property type="term" value="P:regulation of DNA-templated transcription"/>
    <property type="evidence" value="ECO:0007669"/>
    <property type="project" value="InterPro"/>
</dbReference>
<evidence type="ECO:0000256" key="1">
    <source>
        <dbReference type="ARBA" id="ARBA00023015"/>
    </source>
</evidence>
<feature type="domain" description="NAC" evidence="5">
    <location>
        <begin position="6"/>
        <end position="172"/>
    </location>
</feature>
<name>A0A9R0I0N2_SPIOL</name>
<gene>
    <name evidence="7" type="primary">LOC110780402</name>
</gene>
<dbReference type="Gene3D" id="2.170.150.80">
    <property type="entry name" value="NAC domain"/>
    <property type="match status" value="1"/>
</dbReference>
<protein>
    <recommendedName>
        <fullName evidence="5">NAC domain-containing protein</fullName>
    </recommendedName>
</protein>
<dbReference type="PANTHER" id="PTHR31719:SF179">
    <property type="entry name" value="OS08G0148400 PROTEIN"/>
    <property type="match status" value="1"/>
</dbReference>
<sequence length="464" mass="51306">MSNARLLPGFHFKPTELQLLNFYLLPKINDEPLPVIPRMLDANIYGEKGDHPSQVFDSFGSSDREEEDTIRYFFTKLQHVSKKNGVKSKNVIRSVGGYGYWNNNGKIESIKVKNNNQGQGVDEYVEVGSKTSLTFKRGKDIADDHVEWSMIEISTDYSNVVLCKITKKIKKRHLQTISSSIISTTTSAITTVADDGVQRNKRQCVAVQVYQPQEIGVLESGVLGMVQESGVLGMVQESGVLGMVQECGVLGMVQEQETNNNMVNVEQVNFEDLSVGGDDVYLSLEDLGIVNSDNNNTANIREEEGMRKEEEEEEEDDMSLFCKELEEDLSVGDDDVFQSLNSDNNFDGLLDLCSTNPSTTTVVADDDGVQGNKSQCVAVQVDHPQEYVIADDGVQGNKHQCVAVQVDQLQESGVLCPTNPSTTSDTTTVADIAVQVDHPQEYGVLRICQLVVRLANYQSILKII</sequence>
<evidence type="ECO:0000259" key="5">
    <source>
        <dbReference type="PROSITE" id="PS51005"/>
    </source>
</evidence>
<dbReference type="Pfam" id="PF02365">
    <property type="entry name" value="NAM"/>
    <property type="match status" value="1"/>
</dbReference>
<reference evidence="7" key="2">
    <citation type="submission" date="2025-08" db="UniProtKB">
        <authorList>
            <consortium name="RefSeq"/>
        </authorList>
    </citation>
    <scope>IDENTIFICATION</scope>
    <source>
        <tissue evidence="7">Leaf</tissue>
    </source>
</reference>
<dbReference type="InterPro" id="IPR036093">
    <property type="entry name" value="NAC_dom_sf"/>
</dbReference>
<evidence type="ECO:0000313" key="7">
    <source>
        <dbReference type="RefSeq" id="XP_021840494.2"/>
    </source>
</evidence>
<evidence type="ECO:0000256" key="4">
    <source>
        <dbReference type="ARBA" id="ARBA00023242"/>
    </source>
</evidence>
<evidence type="ECO:0000256" key="3">
    <source>
        <dbReference type="ARBA" id="ARBA00023163"/>
    </source>
</evidence>
<dbReference type="PANTHER" id="PTHR31719">
    <property type="entry name" value="NAC TRANSCRIPTION FACTOR 56"/>
    <property type="match status" value="1"/>
</dbReference>
<keyword evidence="3" id="KW-0804">Transcription</keyword>
<evidence type="ECO:0000256" key="2">
    <source>
        <dbReference type="ARBA" id="ARBA00023125"/>
    </source>
</evidence>
<dbReference type="RefSeq" id="XP_021840494.2">
    <property type="nucleotide sequence ID" value="XM_021984802.2"/>
</dbReference>
<dbReference type="GO" id="GO:0003677">
    <property type="term" value="F:DNA binding"/>
    <property type="evidence" value="ECO:0007669"/>
    <property type="project" value="UniProtKB-KW"/>
</dbReference>
<reference evidence="6" key="1">
    <citation type="journal article" date="2021" name="Nat. Commun.">
        <title>Genomic analyses provide insights into spinach domestication and the genetic basis of agronomic traits.</title>
        <authorList>
            <person name="Cai X."/>
            <person name="Sun X."/>
            <person name="Xu C."/>
            <person name="Sun H."/>
            <person name="Wang X."/>
            <person name="Ge C."/>
            <person name="Zhang Z."/>
            <person name="Wang Q."/>
            <person name="Fei Z."/>
            <person name="Jiao C."/>
            <person name="Wang Q."/>
        </authorList>
    </citation>
    <scope>NUCLEOTIDE SEQUENCE [LARGE SCALE GENOMIC DNA]</scope>
    <source>
        <strain evidence="6">cv. Varoflay</strain>
    </source>
</reference>
<dbReference type="InterPro" id="IPR003441">
    <property type="entry name" value="NAC-dom"/>
</dbReference>
<keyword evidence="1" id="KW-0805">Transcription regulation</keyword>
<evidence type="ECO:0000313" key="6">
    <source>
        <dbReference type="Proteomes" id="UP000813463"/>
    </source>
</evidence>
<keyword evidence="6" id="KW-1185">Reference proteome</keyword>
<keyword evidence="2" id="KW-0238">DNA-binding</keyword>
<dbReference type="Proteomes" id="UP000813463">
    <property type="component" value="Chromosome 3"/>
</dbReference>
<accession>A0A9R0I0N2</accession>
<organism evidence="6 7">
    <name type="scientific">Spinacia oleracea</name>
    <name type="common">Spinach</name>
    <dbReference type="NCBI Taxonomy" id="3562"/>
    <lineage>
        <taxon>Eukaryota</taxon>
        <taxon>Viridiplantae</taxon>
        <taxon>Streptophyta</taxon>
        <taxon>Embryophyta</taxon>
        <taxon>Tracheophyta</taxon>
        <taxon>Spermatophyta</taxon>
        <taxon>Magnoliopsida</taxon>
        <taxon>eudicotyledons</taxon>
        <taxon>Gunneridae</taxon>
        <taxon>Pentapetalae</taxon>
        <taxon>Caryophyllales</taxon>
        <taxon>Chenopodiaceae</taxon>
        <taxon>Chenopodioideae</taxon>
        <taxon>Anserineae</taxon>
        <taxon>Spinacia</taxon>
    </lineage>
</organism>
<proteinExistence type="predicted"/>
<dbReference type="AlphaFoldDB" id="A0A9R0I0N2"/>